<proteinExistence type="predicted"/>
<name>A0A8T0TKH6_PANVG</name>
<dbReference type="EMBL" id="CM029043">
    <property type="protein sequence ID" value="KAG2612401.1"/>
    <property type="molecule type" value="Genomic_DNA"/>
</dbReference>
<reference evidence="2" key="1">
    <citation type="submission" date="2020-05" db="EMBL/GenBank/DDBJ databases">
        <title>WGS assembly of Panicum virgatum.</title>
        <authorList>
            <person name="Lovell J.T."/>
            <person name="Jenkins J."/>
            <person name="Shu S."/>
            <person name="Juenger T.E."/>
            <person name="Schmutz J."/>
        </authorList>
    </citation>
    <scope>NUCLEOTIDE SEQUENCE</scope>
    <source>
        <strain evidence="2">AP13</strain>
    </source>
</reference>
<accession>A0A8T0TKH6</accession>
<evidence type="ECO:0000313" key="2">
    <source>
        <dbReference type="EMBL" id="KAG2612401.1"/>
    </source>
</evidence>
<sequence>MSVDFPHVPAGAGNFSAVDGASKIVRLDGWELSWSHHFIAGPYLVPDGACLGRKKWEESRKPDRSEACWCTGPTRLRFPSSSPPPPFNSADPPPPSVCHGK</sequence>
<feature type="region of interest" description="Disordered" evidence="1">
    <location>
        <begin position="72"/>
        <end position="101"/>
    </location>
</feature>
<evidence type="ECO:0000313" key="3">
    <source>
        <dbReference type="Proteomes" id="UP000823388"/>
    </source>
</evidence>
<dbReference type="AlphaFoldDB" id="A0A8T0TKH6"/>
<evidence type="ECO:0000256" key="1">
    <source>
        <dbReference type="SAM" id="MobiDB-lite"/>
    </source>
</evidence>
<feature type="compositionally biased region" description="Pro residues" evidence="1">
    <location>
        <begin position="81"/>
        <end position="101"/>
    </location>
</feature>
<keyword evidence="3" id="KW-1185">Reference proteome</keyword>
<comment type="caution">
    <text evidence="2">The sequence shown here is derived from an EMBL/GenBank/DDBJ whole genome shotgun (WGS) entry which is preliminary data.</text>
</comment>
<gene>
    <name evidence="2" type="ORF">PVAP13_4KG279405</name>
</gene>
<dbReference type="Proteomes" id="UP000823388">
    <property type="component" value="Chromosome 4K"/>
</dbReference>
<organism evidence="2 3">
    <name type="scientific">Panicum virgatum</name>
    <name type="common">Blackwell switchgrass</name>
    <dbReference type="NCBI Taxonomy" id="38727"/>
    <lineage>
        <taxon>Eukaryota</taxon>
        <taxon>Viridiplantae</taxon>
        <taxon>Streptophyta</taxon>
        <taxon>Embryophyta</taxon>
        <taxon>Tracheophyta</taxon>
        <taxon>Spermatophyta</taxon>
        <taxon>Magnoliopsida</taxon>
        <taxon>Liliopsida</taxon>
        <taxon>Poales</taxon>
        <taxon>Poaceae</taxon>
        <taxon>PACMAD clade</taxon>
        <taxon>Panicoideae</taxon>
        <taxon>Panicodae</taxon>
        <taxon>Paniceae</taxon>
        <taxon>Panicinae</taxon>
        <taxon>Panicum</taxon>
        <taxon>Panicum sect. Hiantes</taxon>
    </lineage>
</organism>
<protein>
    <submittedName>
        <fullName evidence="2">Uncharacterized protein</fullName>
    </submittedName>
</protein>